<evidence type="ECO:0000256" key="1">
    <source>
        <dbReference type="ARBA" id="ARBA00004141"/>
    </source>
</evidence>
<dbReference type="SUPFAM" id="SSF103473">
    <property type="entry name" value="MFS general substrate transporter"/>
    <property type="match status" value="1"/>
</dbReference>
<dbReference type="RefSeq" id="XP_033392613.1">
    <property type="nucleotide sequence ID" value="XM_033542583.1"/>
</dbReference>
<dbReference type="Gene3D" id="1.20.1250.20">
    <property type="entry name" value="MFS general substrate transporter like domains"/>
    <property type="match status" value="1"/>
</dbReference>
<evidence type="ECO:0000256" key="6">
    <source>
        <dbReference type="SAM" id="Phobius"/>
    </source>
</evidence>
<dbReference type="Pfam" id="PF07690">
    <property type="entry name" value="MFS_1"/>
    <property type="match status" value="1"/>
</dbReference>
<keyword evidence="8" id="KW-1185">Reference proteome</keyword>
<evidence type="ECO:0000256" key="4">
    <source>
        <dbReference type="ARBA" id="ARBA00023136"/>
    </source>
</evidence>
<evidence type="ECO:0000256" key="2">
    <source>
        <dbReference type="ARBA" id="ARBA00022692"/>
    </source>
</evidence>
<keyword evidence="3 6" id="KW-1133">Transmembrane helix</keyword>
<name>A0A6A6B0W3_9PEZI</name>
<keyword evidence="4 6" id="KW-0472">Membrane</keyword>
<feature type="transmembrane region" description="Helical" evidence="6">
    <location>
        <begin position="172"/>
        <end position="193"/>
    </location>
</feature>
<comment type="subcellular location">
    <subcellularLocation>
        <location evidence="1">Membrane</location>
        <topology evidence="1">Multi-pass membrane protein</topology>
    </subcellularLocation>
</comment>
<protein>
    <recommendedName>
        <fullName evidence="9">Major facilitator superfamily (MFS) profile domain-containing protein</fullName>
    </recommendedName>
</protein>
<proteinExistence type="predicted"/>
<organism evidence="7 8">
    <name type="scientific">Aplosporella prunicola CBS 121167</name>
    <dbReference type="NCBI Taxonomy" id="1176127"/>
    <lineage>
        <taxon>Eukaryota</taxon>
        <taxon>Fungi</taxon>
        <taxon>Dikarya</taxon>
        <taxon>Ascomycota</taxon>
        <taxon>Pezizomycotina</taxon>
        <taxon>Dothideomycetes</taxon>
        <taxon>Dothideomycetes incertae sedis</taxon>
        <taxon>Botryosphaeriales</taxon>
        <taxon>Aplosporellaceae</taxon>
        <taxon>Aplosporella</taxon>
    </lineage>
</organism>
<dbReference type="PANTHER" id="PTHR23502:SF159">
    <property type="entry name" value="TRANSPORTER, PUTATIVE (AFU_ORTHOLOGUE AFUA_4G14230)-RELATED"/>
    <property type="match status" value="1"/>
</dbReference>
<dbReference type="OrthoDB" id="2533084at2759"/>
<dbReference type="Proteomes" id="UP000799438">
    <property type="component" value="Unassembled WGS sequence"/>
</dbReference>
<reference evidence="7" key="1">
    <citation type="journal article" date="2020" name="Stud. Mycol.">
        <title>101 Dothideomycetes genomes: a test case for predicting lifestyles and emergence of pathogens.</title>
        <authorList>
            <person name="Haridas S."/>
            <person name="Albert R."/>
            <person name="Binder M."/>
            <person name="Bloem J."/>
            <person name="Labutti K."/>
            <person name="Salamov A."/>
            <person name="Andreopoulos B."/>
            <person name="Baker S."/>
            <person name="Barry K."/>
            <person name="Bills G."/>
            <person name="Bluhm B."/>
            <person name="Cannon C."/>
            <person name="Castanera R."/>
            <person name="Culley D."/>
            <person name="Daum C."/>
            <person name="Ezra D."/>
            <person name="Gonzalez J."/>
            <person name="Henrissat B."/>
            <person name="Kuo A."/>
            <person name="Liang C."/>
            <person name="Lipzen A."/>
            <person name="Lutzoni F."/>
            <person name="Magnuson J."/>
            <person name="Mondo S."/>
            <person name="Nolan M."/>
            <person name="Ohm R."/>
            <person name="Pangilinan J."/>
            <person name="Park H.-J."/>
            <person name="Ramirez L."/>
            <person name="Alfaro M."/>
            <person name="Sun H."/>
            <person name="Tritt A."/>
            <person name="Yoshinaga Y."/>
            <person name="Zwiers L.-H."/>
            <person name="Turgeon B."/>
            <person name="Goodwin S."/>
            <person name="Spatafora J."/>
            <person name="Crous P."/>
            <person name="Grigoriev I."/>
        </authorList>
    </citation>
    <scope>NUCLEOTIDE SEQUENCE</scope>
    <source>
        <strain evidence="7">CBS 121167</strain>
    </source>
</reference>
<dbReference type="InterPro" id="IPR011701">
    <property type="entry name" value="MFS"/>
</dbReference>
<keyword evidence="2 6" id="KW-0812">Transmembrane</keyword>
<dbReference type="GO" id="GO:0005886">
    <property type="term" value="C:plasma membrane"/>
    <property type="evidence" value="ECO:0007669"/>
    <property type="project" value="TreeGrafter"/>
</dbReference>
<feature type="region of interest" description="Disordered" evidence="5">
    <location>
        <begin position="1"/>
        <end position="91"/>
    </location>
</feature>
<sequence length="562" mass="60818">MADPEFSYEDFSDTEQPSVAPVRKTKKTPKTIIPKTPPKTTPKTTTPTEKSLNVIVDHTHSPDSEQGSQLSAGVRLAPDGTTPLVPQPSADPQDPLNWSWAKKHAVLLALIPGCLLSDWALTWGSTVFELQAQDWDMAVQAVSNSLSPGIFMQAPGGILAVPLCQRYGRLPVLFWSQLLSLAVIIGATLAPTYGGFTACRALQGFFGAAPQVIGLSVIHDMFFFHERARKINIWAASFLIGPYIGPFISSLILLKLAWRPDFAVLAGFYAFSVLAVLLLGDETLFDRGGALGLHQSKSKRKTTRLALLVGLAGLRAKGRPKIRTVLRHQLALLARPYLLLPSALFLTPLTMWTIGLVSTIPLFTLPPPPPAGTGYAFSYLGFALLYLAPIVGTLLAEAYGHYANDLILRRHLHKHNHTQHAPTTLPVPEARLTAVYPPLTLGVAGLVLFGQTLQQHHHWAALAVAWGMVTFATLATTTPISAYVLDTFPLHAAPAAAWLNAWRVVGGFSVVYFQLGWVARAGPGVAFGCQGAVIAAVGCAVVVTQRFGRAWRERWPVPEGEN</sequence>
<dbReference type="InterPro" id="IPR036259">
    <property type="entry name" value="MFS_trans_sf"/>
</dbReference>
<evidence type="ECO:0000313" key="7">
    <source>
        <dbReference type="EMBL" id="KAF2136895.1"/>
    </source>
</evidence>
<evidence type="ECO:0000313" key="8">
    <source>
        <dbReference type="Proteomes" id="UP000799438"/>
    </source>
</evidence>
<evidence type="ECO:0008006" key="9">
    <source>
        <dbReference type="Google" id="ProtNLM"/>
    </source>
</evidence>
<dbReference type="GeneID" id="54300080"/>
<accession>A0A6A6B0W3</accession>
<feature type="transmembrane region" description="Helical" evidence="6">
    <location>
        <begin position="337"/>
        <end position="364"/>
    </location>
</feature>
<dbReference type="EMBL" id="ML995510">
    <property type="protein sequence ID" value="KAF2136895.1"/>
    <property type="molecule type" value="Genomic_DNA"/>
</dbReference>
<feature type="compositionally biased region" description="Acidic residues" evidence="5">
    <location>
        <begin position="1"/>
        <end position="13"/>
    </location>
</feature>
<evidence type="ECO:0000256" key="5">
    <source>
        <dbReference type="SAM" id="MobiDB-lite"/>
    </source>
</evidence>
<feature type="transmembrane region" description="Helical" evidence="6">
    <location>
        <begin position="525"/>
        <end position="544"/>
    </location>
</feature>
<feature type="transmembrane region" description="Helical" evidence="6">
    <location>
        <begin position="231"/>
        <end position="256"/>
    </location>
</feature>
<gene>
    <name evidence="7" type="ORF">K452DRAFT_302392</name>
</gene>
<evidence type="ECO:0000256" key="3">
    <source>
        <dbReference type="ARBA" id="ARBA00022989"/>
    </source>
</evidence>
<feature type="transmembrane region" description="Helical" evidence="6">
    <location>
        <begin position="376"/>
        <end position="400"/>
    </location>
</feature>
<dbReference type="AlphaFoldDB" id="A0A6A6B0W3"/>
<dbReference type="PANTHER" id="PTHR23502">
    <property type="entry name" value="MAJOR FACILITATOR SUPERFAMILY"/>
    <property type="match status" value="1"/>
</dbReference>
<feature type="transmembrane region" description="Helical" evidence="6">
    <location>
        <begin position="459"/>
        <end position="485"/>
    </location>
</feature>
<dbReference type="GO" id="GO:0022857">
    <property type="term" value="F:transmembrane transporter activity"/>
    <property type="evidence" value="ECO:0007669"/>
    <property type="project" value="InterPro"/>
</dbReference>
<feature type="transmembrane region" description="Helical" evidence="6">
    <location>
        <begin position="262"/>
        <end position="280"/>
    </location>
</feature>